<reference evidence="1 2" key="1">
    <citation type="submission" date="2018-03" db="EMBL/GenBank/DDBJ databases">
        <title>Genome assembly of novel Miniimonas species PCH200.</title>
        <authorList>
            <person name="Thakur V."/>
            <person name="Kumar V."/>
            <person name="Singh D."/>
        </authorList>
    </citation>
    <scope>NUCLEOTIDE SEQUENCE [LARGE SCALE GENOMIC DNA]</scope>
    <source>
        <strain evidence="1 2">PCH200</strain>
    </source>
</reference>
<sequence>MEMRTTVLRDDRAQRLQKVQAALERAETATGLRPVGWGRQGVRGGAEAVAAPAQEVSAETFAEGFGASGSSTSQGALLPADASWLPVTPAIGALLPHGAVRRGTSLVVEGSTALLLHLTASLMADGAWSALVSHPDLGLAAALDAGVDPDRCVMVPDPGPAAAAVLGALTDGFDVVVVGACSALDERDRRAVSQRVRHRGAVLLSTGPWPGSETTLTVEGRTGAGLDSHGRLVAEELVVTSSGRGLGSGRTRRVRVGQDDGATRLTVLPHLPGATGPRLPRIEIERRAG</sequence>
<accession>A0A2U1ZRJ3</accession>
<dbReference type="AlphaFoldDB" id="A0A2U1ZRJ3"/>
<comment type="caution">
    <text evidence="1">The sequence shown here is derived from an EMBL/GenBank/DDBJ whole genome shotgun (WGS) entry which is preliminary data.</text>
</comment>
<organism evidence="1 2">
    <name type="scientific">Serinibacter arcticus</name>
    <dbReference type="NCBI Taxonomy" id="1655435"/>
    <lineage>
        <taxon>Bacteria</taxon>
        <taxon>Bacillati</taxon>
        <taxon>Actinomycetota</taxon>
        <taxon>Actinomycetes</taxon>
        <taxon>Micrococcales</taxon>
        <taxon>Beutenbergiaceae</taxon>
        <taxon>Serinibacter</taxon>
    </lineage>
</organism>
<gene>
    <name evidence="1" type="ORF">C8046_01410</name>
</gene>
<evidence type="ECO:0000313" key="1">
    <source>
        <dbReference type="EMBL" id="PWD49570.1"/>
    </source>
</evidence>
<evidence type="ECO:0000313" key="2">
    <source>
        <dbReference type="Proteomes" id="UP000245166"/>
    </source>
</evidence>
<protein>
    <submittedName>
        <fullName evidence="1">Uncharacterized protein</fullName>
    </submittedName>
</protein>
<proteinExistence type="predicted"/>
<keyword evidence="2" id="KW-1185">Reference proteome</keyword>
<dbReference type="EMBL" id="PYHR01000002">
    <property type="protein sequence ID" value="PWD49570.1"/>
    <property type="molecule type" value="Genomic_DNA"/>
</dbReference>
<name>A0A2U1ZRJ3_9MICO</name>
<dbReference type="Proteomes" id="UP000245166">
    <property type="component" value="Unassembled WGS sequence"/>
</dbReference>